<dbReference type="Pfam" id="PF05962">
    <property type="entry name" value="HutD"/>
    <property type="match status" value="1"/>
</dbReference>
<dbReference type="InterPro" id="IPR010282">
    <property type="entry name" value="Uncharacterised_HutD/Ves"/>
</dbReference>
<organism evidence="1 2">
    <name type="scientific">Dyella japonica A8</name>
    <dbReference type="NCBI Taxonomy" id="1217721"/>
    <lineage>
        <taxon>Bacteria</taxon>
        <taxon>Pseudomonadati</taxon>
        <taxon>Pseudomonadota</taxon>
        <taxon>Gammaproteobacteria</taxon>
        <taxon>Lysobacterales</taxon>
        <taxon>Rhodanobacteraceae</taxon>
        <taxon>Dyella</taxon>
    </lineage>
</organism>
<dbReference type="Gene3D" id="2.60.120.10">
    <property type="entry name" value="Jelly Rolls"/>
    <property type="match status" value="1"/>
</dbReference>
<dbReference type="SUPFAM" id="SSF51182">
    <property type="entry name" value="RmlC-like cupins"/>
    <property type="match status" value="1"/>
</dbReference>
<name>A0A075JZN2_9GAMM</name>
<sequence>MSQLSRLPAESLLGAHCAKGTAFITTIACGPTDDDWQWQMTMIGMEQEVDFPAHTDLRRQFVPLDAPVDIAFPDGRVQHLTRFQMTEFDAGNQPRACLPTAPTRTFNLKLRGDAQGELIARPLNGAMVLLAPTGWRWFLLLLSGRAKVIADHRSQQLEANDMLWIDPIPGHPIRIEGGGEIVLARLPAA</sequence>
<evidence type="ECO:0000313" key="1">
    <source>
        <dbReference type="EMBL" id="AIF47384.1"/>
    </source>
</evidence>
<dbReference type="EMBL" id="CP008884">
    <property type="protein sequence ID" value="AIF47384.1"/>
    <property type="molecule type" value="Genomic_DNA"/>
</dbReference>
<evidence type="ECO:0008006" key="3">
    <source>
        <dbReference type="Google" id="ProtNLM"/>
    </source>
</evidence>
<dbReference type="HOGENOM" id="CLU_1432478_0_0_6"/>
<gene>
    <name evidence="1" type="ORF">HY57_08920</name>
</gene>
<dbReference type="STRING" id="1217721.HY57_08920"/>
<dbReference type="AlphaFoldDB" id="A0A075JZN2"/>
<dbReference type="InterPro" id="IPR014710">
    <property type="entry name" value="RmlC-like_jellyroll"/>
</dbReference>
<accession>A0A075JZN2</accession>
<dbReference type="PATRIC" id="fig|1217721.7.peg.1848"/>
<keyword evidence="2" id="KW-1185">Reference proteome</keyword>
<dbReference type="KEGG" id="dja:HY57_08920"/>
<dbReference type="RefSeq" id="WP_019465778.1">
    <property type="nucleotide sequence ID" value="NZ_ALOY01000163.1"/>
</dbReference>
<dbReference type="InterPro" id="IPR011051">
    <property type="entry name" value="RmlC_Cupin_sf"/>
</dbReference>
<evidence type="ECO:0000313" key="2">
    <source>
        <dbReference type="Proteomes" id="UP000027987"/>
    </source>
</evidence>
<dbReference type="Proteomes" id="UP000027987">
    <property type="component" value="Chromosome"/>
</dbReference>
<reference evidence="1 2" key="1">
    <citation type="submission" date="2014-07" db="EMBL/GenBank/DDBJ databases">
        <title>Complete Genome Sequence of Dyella japonica Strain A8 Isolated from Malaysian Tropical Soil.</title>
        <authorList>
            <person name="Hui R.K.H."/>
            <person name="Chen J.-W."/>
            <person name="Chan K.-G."/>
            <person name="Leung F.C.C."/>
        </authorList>
    </citation>
    <scope>NUCLEOTIDE SEQUENCE [LARGE SCALE GENOMIC DNA]</scope>
    <source>
        <strain evidence="1 2">A8</strain>
    </source>
</reference>
<dbReference type="OrthoDB" id="9800082at2"/>
<protein>
    <recommendedName>
        <fullName evidence="3">HutD-family protein</fullName>
    </recommendedName>
</protein>
<proteinExistence type="predicted"/>